<evidence type="ECO:0000313" key="2">
    <source>
        <dbReference type="WBParaSite" id="maker-uti_cns_0045448-snap-gene-1.17-mRNA-1"/>
    </source>
</evidence>
<sequence length="24" mass="2577">MSRILLLPFGMAPRALMTSGLSLT</sequence>
<evidence type="ECO:0000313" key="1">
    <source>
        <dbReference type="Proteomes" id="UP000095280"/>
    </source>
</evidence>
<keyword evidence="1" id="KW-1185">Reference proteome</keyword>
<organism evidence="1 2">
    <name type="scientific">Macrostomum lignano</name>
    <dbReference type="NCBI Taxonomy" id="282301"/>
    <lineage>
        <taxon>Eukaryota</taxon>
        <taxon>Metazoa</taxon>
        <taxon>Spiralia</taxon>
        <taxon>Lophotrochozoa</taxon>
        <taxon>Platyhelminthes</taxon>
        <taxon>Rhabditophora</taxon>
        <taxon>Macrostomorpha</taxon>
        <taxon>Macrostomida</taxon>
        <taxon>Macrostomidae</taxon>
        <taxon>Macrostomum</taxon>
    </lineage>
</organism>
<dbReference type="AlphaFoldDB" id="A0A1I8J1G1"/>
<dbReference type="Proteomes" id="UP000095280">
    <property type="component" value="Unplaced"/>
</dbReference>
<protein>
    <submittedName>
        <fullName evidence="2">Uncharacterized protein</fullName>
    </submittedName>
</protein>
<reference evidence="2" key="1">
    <citation type="submission" date="2016-11" db="UniProtKB">
        <authorList>
            <consortium name="WormBaseParasite"/>
        </authorList>
    </citation>
    <scope>IDENTIFICATION</scope>
</reference>
<dbReference type="WBParaSite" id="maker-uti_cns_0045448-snap-gene-1.17-mRNA-1">
    <property type="protein sequence ID" value="maker-uti_cns_0045448-snap-gene-1.17-mRNA-1"/>
    <property type="gene ID" value="maker-uti_cns_0045448-snap-gene-1.17"/>
</dbReference>
<name>A0A1I8J1G1_9PLAT</name>
<accession>A0A1I8J1G1</accession>
<proteinExistence type="predicted"/>